<name>A0A016TCS0_9BILA</name>
<proteinExistence type="predicted"/>
<organism evidence="2 3">
    <name type="scientific">Ancylostoma ceylanicum</name>
    <dbReference type="NCBI Taxonomy" id="53326"/>
    <lineage>
        <taxon>Eukaryota</taxon>
        <taxon>Metazoa</taxon>
        <taxon>Ecdysozoa</taxon>
        <taxon>Nematoda</taxon>
        <taxon>Chromadorea</taxon>
        <taxon>Rhabditida</taxon>
        <taxon>Rhabditina</taxon>
        <taxon>Rhabditomorpha</taxon>
        <taxon>Strongyloidea</taxon>
        <taxon>Ancylostomatidae</taxon>
        <taxon>Ancylostomatinae</taxon>
        <taxon>Ancylostoma</taxon>
    </lineage>
</organism>
<dbReference type="EMBL" id="JARK01001452">
    <property type="protein sequence ID" value="EYC00430.1"/>
    <property type="molecule type" value="Genomic_DNA"/>
</dbReference>
<evidence type="ECO:0000313" key="2">
    <source>
        <dbReference type="EMBL" id="EYC00430.1"/>
    </source>
</evidence>
<gene>
    <name evidence="2" type="primary">Acey_s0116.g628</name>
    <name evidence="2" type="ORF">Y032_0116g628</name>
</gene>
<keyword evidence="3" id="KW-1185">Reference proteome</keyword>
<evidence type="ECO:0000256" key="1">
    <source>
        <dbReference type="SAM" id="Phobius"/>
    </source>
</evidence>
<evidence type="ECO:0000313" key="3">
    <source>
        <dbReference type="Proteomes" id="UP000024635"/>
    </source>
</evidence>
<keyword evidence="1" id="KW-1133">Transmembrane helix</keyword>
<dbReference type="AlphaFoldDB" id="A0A016TCS0"/>
<feature type="transmembrane region" description="Helical" evidence="1">
    <location>
        <begin position="45"/>
        <end position="66"/>
    </location>
</feature>
<keyword evidence="1" id="KW-0472">Membrane</keyword>
<protein>
    <submittedName>
        <fullName evidence="2">Uncharacterized protein</fullName>
    </submittedName>
</protein>
<reference evidence="3" key="1">
    <citation type="journal article" date="2015" name="Nat. Genet.">
        <title>The genome and transcriptome of the zoonotic hookworm Ancylostoma ceylanicum identify infection-specific gene families.</title>
        <authorList>
            <person name="Schwarz E.M."/>
            <person name="Hu Y."/>
            <person name="Antoshechkin I."/>
            <person name="Miller M.M."/>
            <person name="Sternberg P.W."/>
            <person name="Aroian R.V."/>
        </authorList>
    </citation>
    <scope>NUCLEOTIDE SEQUENCE</scope>
    <source>
        <strain evidence="3">HY135</strain>
    </source>
</reference>
<accession>A0A016TCS0</accession>
<keyword evidence="1" id="KW-0812">Transmembrane</keyword>
<sequence>MPYMMAAPAPVVHAAPSFYPYPMVCSSFFFASPAMWQLFTVLELWSHISIIIMFLRTIILTVSSTMSQEQFSVKMDSSPMSLCASQ</sequence>
<dbReference type="Proteomes" id="UP000024635">
    <property type="component" value="Unassembled WGS sequence"/>
</dbReference>
<comment type="caution">
    <text evidence="2">The sequence shown here is derived from an EMBL/GenBank/DDBJ whole genome shotgun (WGS) entry which is preliminary data.</text>
</comment>